<proteinExistence type="predicted"/>
<reference evidence="2 3" key="1">
    <citation type="submission" date="2016-10" db="EMBL/GenBank/DDBJ databases">
        <authorList>
            <person name="de Groot N.N."/>
        </authorList>
    </citation>
    <scope>NUCLEOTIDE SEQUENCE [LARGE SCALE GENOMIC DNA]</scope>
    <source>
        <strain evidence="2 3">StLB037</strain>
    </source>
</reference>
<dbReference type="PANTHER" id="PTHR43283">
    <property type="entry name" value="BETA-LACTAMASE-RELATED"/>
    <property type="match status" value="1"/>
</dbReference>
<evidence type="ECO:0000313" key="3">
    <source>
        <dbReference type="Proteomes" id="UP000186456"/>
    </source>
</evidence>
<dbReference type="PANTHER" id="PTHR43283:SF7">
    <property type="entry name" value="BETA-LACTAMASE-RELATED DOMAIN-CONTAINING PROTEIN"/>
    <property type="match status" value="1"/>
</dbReference>
<dbReference type="InterPro" id="IPR012338">
    <property type="entry name" value="Beta-lactam/transpept-like"/>
</dbReference>
<evidence type="ECO:0000259" key="1">
    <source>
        <dbReference type="Pfam" id="PF00144"/>
    </source>
</evidence>
<accession>A0A1H0QW50</accession>
<dbReference type="InterPro" id="IPR050789">
    <property type="entry name" value="Diverse_Enzym_Activities"/>
</dbReference>
<name>A0A1H0QW50_MICTS</name>
<dbReference type="InterPro" id="IPR001466">
    <property type="entry name" value="Beta-lactam-related"/>
</dbReference>
<dbReference type="Pfam" id="PF00144">
    <property type="entry name" value="Beta-lactamase"/>
    <property type="match status" value="1"/>
</dbReference>
<dbReference type="AlphaFoldDB" id="A0A1H0QW50"/>
<dbReference type="Proteomes" id="UP000186456">
    <property type="component" value="Unassembled WGS sequence"/>
</dbReference>
<dbReference type="SUPFAM" id="SSF56601">
    <property type="entry name" value="beta-lactamase/transpeptidase-like"/>
    <property type="match status" value="1"/>
</dbReference>
<dbReference type="RefSeq" id="WP_074696276.1">
    <property type="nucleotide sequence ID" value="NZ_FNJN01000005.1"/>
</dbReference>
<protein>
    <submittedName>
        <fullName evidence="2">CubicO group peptidase, beta-lactamase class C family</fullName>
    </submittedName>
</protein>
<dbReference type="Gene3D" id="3.40.710.10">
    <property type="entry name" value="DD-peptidase/beta-lactamase superfamily"/>
    <property type="match status" value="1"/>
</dbReference>
<feature type="domain" description="Beta-lactamase-related" evidence="1">
    <location>
        <begin position="30"/>
        <end position="257"/>
    </location>
</feature>
<gene>
    <name evidence="2" type="ORF">SAMN04487788_2602</name>
</gene>
<dbReference type="EMBL" id="FNJN01000005">
    <property type="protein sequence ID" value="SDP21521.1"/>
    <property type="molecule type" value="Genomic_DNA"/>
</dbReference>
<sequence length="282" mass="30396">MTRAAALRDALVARIDDTGFGAHGLHVRVGDDVATHRWTPDKREEIHSVAKTVAVLAAGIAVDEGLMSLDEPVRPVLPAATPVTLRDLLSMSSGIDLPWSETMMTDWPDLAAEFLSRPSRGRIFQYSNASTYTAMAALSQRTGDIEEFLRPRLFAPLGWADVSWRRSPSGRVLGGEGLELRTDELAQLGLLIRDRGVVDGRRVVSPRIVDAMHSGWIETGSVGDGYRRYALSGWDGPGGAWRLHGAHGQLIVFIGDAVVTVTAHDHSGADAVAEFIGNIAAT</sequence>
<organism evidence="2 3">
    <name type="scientific">Microbacterium testaceum (strain StLB037)</name>
    <dbReference type="NCBI Taxonomy" id="979556"/>
    <lineage>
        <taxon>Bacteria</taxon>
        <taxon>Bacillati</taxon>
        <taxon>Actinomycetota</taxon>
        <taxon>Actinomycetes</taxon>
        <taxon>Micrococcales</taxon>
        <taxon>Microbacteriaceae</taxon>
        <taxon>Microbacterium</taxon>
    </lineage>
</organism>
<evidence type="ECO:0000313" key="2">
    <source>
        <dbReference type="EMBL" id="SDP21521.1"/>
    </source>
</evidence>